<dbReference type="PhylomeDB" id="A0A0G4GV77"/>
<dbReference type="SUPFAM" id="SSF117916">
    <property type="entry name" value="Fe-S cluster assembly (FSCA) domain-like"/>
    <property type="match status" value="2"/>
</dbReference>
<dbReference type="GO" id="GO:0005198">
    <property type="term" value="F:structural molecule activity"/>
    <property type="evidence" value="ECO:0007669"/>
    <property type="project" value="UniProtKB-ARBA"/>
</dbReference>
<feature type="domain" description="NIF system FeS cluster assembly NifU C-terminal" evidence="4">
    <location>
        <begin position="94"/>
        <end position="159"/>
    </location>
</feature>
<keyword evidence="6" id="KW-1185">Reference proteome</keyword>
<feature type="chain" id="PRO_5005191034" description="NIF system FeS cluster assembly NifU C-terminal domain-containing protein" evidence="3">
    <location>
        <begin position="21"/>
        <end position="244"/>
    </location>
</feature>
<dbReference type="InterPro" id="IPR001075">
    <property type="entry name" value="NIF_FeS_clus_asmbl_NifU_C"/>
</dbReference>
<evidence type="ECO:0000256" key="2">
    <source>
        <dbReference type="SAM" id="MobiDB-lite"/>
    </source>
</evidence>
<comment type="similarity">
    <text evidence="1">Belongs to the NifU family.</text>
</comment>
<proteinExistence type="inferred from homology"/>
<dbReference type="OMA" id="GHNLARP"/>
<dbReference type="VEuPathDB" id="CryptoDB:Vbra_18723"/>
<dbReference type="InterPro" id="IPR034904">
    <property type="entry name" value="FSCA_dom_sf"/>
</dbReference>
<dbReference type="Proteomes" id="UP000041254">
    <property type="component" value="Unassembled WGS sequence"/>
</dbReference>
<evidence type="ECO:0000256" key="3">
    <source>
        <dbReference type="SAM" id="SignalP"/>
    </source>
</evidence>
<dbReference type="GO" id="GO:0005739">
    <property type="term" value="C:mitochondrion"/>
    <property type="evidence" value="ECO:0007669"/>
    <property type="project" value="TreeGrafter"/>
</dbReference>
<dbReference type="GO" id="GO:0051536">
    <property type="term" value="F:iron-sulfur cluster binding"/>
    <property type="evidence" value="ECO:0007669"/>
    <property type="project" value="InterPro"/>
</dbReference>
<feature type="signal peptide" evidence="3">
    <location>
        <begin position="1"/>
        <end position="20"/>
    </location>
</feature>
<dbReference type="GO" id="GO:0005506">
    <property type="term" value="F:iron ion binding"/>
    <property type="evidence" value="ECO:0007669"/>
    <property type="project" value="InterPro"/>
</dbReference>
<dbReference type="PANTHER" id="PTHR11178">
    <property type="entry name" value="IRON-SULFUR CLUSTER SCAFFOLD PROTEIN NFU-RELATED"/>
    <property type="match status" value="1"/>
</dbReference>
<dbReference type="Pfam" id="PF01106">
    <property type="entry name" value="NifU"/>
    <property type="match status" value="1"/>
</dbReference>
<dbReference type="InParanoid" id="A0A0G4GV77"/>
<dbReference type="AlphaFoldDB" id="A0A0G4GV77"/>
<sequence length="244" mass="26553">MISLLLAPICIFVCLSSTRAFFQPHEPPAFVLPPAGITSASRPPASGRQRASHAEIRLHSASPATEAKESPFENLREVEYRRGAETLPLTPENVETVLDEVRPYLIADGGNVSLKSIEGPDVYLQLEGACGSCPSSVVTVRMGVERRLRERIPEINSVEAVSEGAENGMAFTKENVEKILDGVRPFIKMTGGDITVVEANKVGSVAATVALKMTGRSAENRSIRLEIQQRLRRNFPLLNSVTFV</sequence>
<evidence type="ECO:0000259" key="4">
    <source>
        <dbReference type="Pfam" id="PF01106"/>
    </source>
</evidence>
<reference evidence="5 6" key="1">
    <citation type="submission" date="2014-11" db="EMBL/GenBank/DDBJ databases">
        <authorList>
            <person name="Zhu J."/>
            <person name="Qi W."/>
            <person name="Song R."/>
        </authorList>
    </citation>
    <scope>NUCLEOTIDE SEQUENCE [LARGE SCALE GENOMIC DNA]</scope>
</reference>
<feature type="region of interest" description="Disordered" evidence="2">
    <location>
        <begin position="33"/>
        <end position="71"/>
    </location>
</feature>
<dbReference type="PANTHER" id="PTHR11178:SF25">
    <property type="entry name" value="NIFU-LIKE PROTEIN 3, CHLOROPLASTIC"/>
    <property type="match status" value="1"/>
</dbReference>
<dbReference type="GO" id="GO:0009536">
    <property type="term" value="C:plastid"/>
    <property type="evidence" value="ECO:0007669"/>
    <property type="project" value="UniProtKB-ARBA"/>
</dbReference>
<evidence type="ECO:0000313" key="5">
    <source>
        <dbReference type="EMBL" id="CEM34747.1"/>
    </source>
</evidence>
<dbReference type="FunFam" id="3.30.300.130:FF:000003">
    <property type="entry name" value="NifU-like protein 3, chloroplastic"/>
    <property type="match status" value="1"/>
</dbReference>
<accession>A0A0G4GV77</accession>
<protein>
    <recommendedName>
        <fullName evidence="4">NIF system FeS cluster assembly NifU C-terminal domain-containing protein</fullName>
    </recommendedName>
</protein>
<dbReference type="GO" id="GO:0016226">
    <property type="term" value="P:iron-sulfur cluster assembly"/>
    <property type="evidence" value="ECO:0007669"/>
    <property type="project" value="InterPro"/>
</dbReference>
<evidence type="ECO:0000313" key="6">
    <source>
        <dbReference type="Proteomes" id="UP000041254"/>
    </source>
</evidence>
<name>A0A0G4GV77_VITBC</name>
<organism evidence="5 6">
    <name type="scientific">Vitrella brassicaformis (strain CCMP3155)</name>
    <dbReference type="NCBI Taxonomy" id="1169540"/>
    <lineage>
        <taxon>Eukaryota</taxon>
        <taxon>Sar</taxon>
        <taxon>Alveolata</taxon>
        <taxon>Colpodellida</taxon>
        <taxon>Vitrellaceae</taxon>
        <taxon>Vitrella</taxon>
    </lineage>
</organism>
<keyword evidence="3" id="KW-0732">Signal</keyword>
<dbReference type="EMBL" id="CDMY01000831">
    <property type="protein sequence ID" value="CEM34747.1"/>
    <property type="molecule type" value="Genomic_DNA"/>
</dbReference>
<gene>
    <name evidence="5" type="ORF">Vbra_18723</name>
</gene>
<dbReference type="Gene3D" id="3.30.300.130">
    <property type="entry name" value="Fe-S cluster assembly (FSCA)"/>
    <property type="match status" value="2"/>
</dbReference>
<dbReference type="STRING" id="1169540.A0A0G4GV77"/>
<dbReference type="OrthoDB" id="565552at2759"/>
<evidence type="ECO:0000256" key="1">
    <source>
        <dbReference type="ARBA" id="ARBA00006420"/>
    </source>
</evidence>